<keyword evidence="2" id="KW-1185">Reference proteome</keyword>
<protein>
    <recommendedName>
        <fullName evidence="3">DUF2442 domain-containing protein</fullName>
    </recommendedName>
</protein>
<dbReference type="Proteomes" id="UP001589828">
    <property type="component" value="Unassembled WGS sequence"/>
</dbReference>
<evidence type="ECO:0000313" key="1">
    <source>
        <dbReference type="EMBL" id="MFC0513533.1"/>
    </source>
</evidence>
<evidence type="ECO:0008006" key="3">
    <source>
        <dbReference type="Google" id="ProtNLM"/>
    </source>
</evidence>
<proteinExistence type="predicted"/>
<dbReference type="RefSeq" id="WP_377021397.1">
    <property type="nucleotide sequence ID" value="NZ_JBHLTS010000015.1"/>
</dbReference>
<comment type="caution">
    <text evidence="1">The sequence shown here is derived from an EMBL/GenBank/DDBJ whole genome shotgun (WGS) entry which is preliminary data.</text>
</comment>
<gene>
    <name evidence="1" type="ORF">ACFFGT_04950</name>
</gene>
<dbReference type="EMBL" id="JBHLTS010000015">
    <property type="protein sequence ID" value="MFC0513533.1"/>
    <property type="molecule type" value="Genomic_DNA"/>
</dbReference>
<name>A0ABV6L380_9SPHI</name>
<organism evidence="1 2">
    <name type="scientific">Mucilaginibacter angelicae</name>
    <dbReference type="NCBI Taxonomy" id="869718"/>
    <lineage>
        <taxon>Bacteria</taxon>
        <taxon>Pseudomonadati</taxon>
        <taxon>Bacteroidota</taxon>
        <taxon>Sphingobacteriia</taxon>
        <taxon>Sphingobacteriales</taxon>
        <taxon>Sphingobacteriaceae</taxon>
        <taxon>Mucilaginibacter</taxon>
    </lineage>
</organism>
<evidence type="ECO:0000313" key="2">
    <source>
        <dbReference type="Proteomes" id="UP001589828"/>
    </source>
</evidence>
<reference evidence="1 2" key="1">
    <citation type="submission" date="2024-09" db="EMBL/GenBank/DDBJ databases">
        <authorList>
            <person name="Sun Q."/>
            <person name="Mori K."/>
        </authorList>
    </citation>
    <scope>NUCLEOTIDE SEQUENCE [LARGE SCALE GENOMIC DNA]</scope>
    <source>
        <strain evidence="1 2">NCAIM B.02415</strain>
    </source>
</reference>
<sequence>MTRIQVETVEPGGWDMPGCPQFVIEYFNGEHFLRLTLQLEGGTWYDRNTRLPEDDFFLRYLELGPEQAWDPHYESPLSPAELKLIGHRISAYMIVALQDYMGLFIPQYPAPALN</sequence>
<accession>A0ABV6L380</accession>